<dbReference type="GeneTree" id="ENSGT01050000248507"/>
<accession>A0A8I5MX08</accession>
<sequence>MGKEMLLGSSILFTCQERVGGTTQSILYLAHTYWYWIWLTFPCATHRSCTVLSSQLTSAKMSGSSSELLWKATRMEVISASVLFLEAEKWLESSVVKWRCIKVGDIQNQGEIGLSAGPGGGEAILTASWRRRWSWSLGFCGEQQRHLLTTAFPQRGCPAPDAKVSPLSLPFPSLAIPCISFPGFSSWRMAADRLYQT</sequence>
<dbReference type="AlphaFoldDB" id="A0A8I5MX08"/>
<organism evidence="1 2">
    <name type="scientific">Papio anubis</name>
    <name type="common">Olive baboon</name>
    <dbReference type="NCBI Taxonomy" id="9555"/>
    <lineage>
        <taxon>Eukaryota</taxon>
        <taxon>Metazoa</taxon>
        <taxon>Chordata</taxon>
        <taxon>Craniata</taxon>
        <taxon>Vertebrata</taxon>
        <taxon>Euteleostomi</taxon>
        <taxon>Mammalia</taxon>
        <taxon>Eutheria</taxon>
        <taxon>Euarchontoglires</taxon>
        <taxon>Primates</taxon>
        <taxon>Haplorrhini</taxon>
        <taxon>Catarrhini</taxon>
        <taxon>Cercopithecidae</taxon>
        <taxon>Cercopithecinae</taxon>
        <taxon>Papio</taxon>
    </lineage>
</organism>
<protein>
    <submittedName>
        <fullName evidence="1">Uncharacterized protein</fullName>
    </submittedName>
</protein>
<evidence type="ECO:0000313" key="1">
    <source>
        <dbReference type="Ensembl" id="ENSPANP00000048986.1"/>
    </source>
</evidence>
<evidence type="ECO:0000313" key="2">
    <source>
        <dbReference type="Proteomes" id="UP000028761"/>
    </source>
</evidence>
<proteinExistence type="predicted"/>
<dbReference type="Ensembl" id="ENSPANT00000068562.1">
    <property type="protein sequence ID" value="ENSPANP00000048986.1"/>
    <property type="gene ID" value="ENSPANG00000040042.1"/>
</dbReference>
<dbReference type="Proteomes" id="UP000028761">
    <property type="component" value="Chromosome 11"/>
</dbReference>
<keyword evidence="2" id="KW-1185">Reference proteome</keyword>
<reference evidence="1" key="3">
    <citation type="submission" date="2025-09" db="UniProtKB">
        <authorList>
            <consortium name="Ensembl"/>
        </authorList>
    </citation>
    <scope>IDENTIFICATION</scope>
</reference>
<name>A0A8I5MX08_PAPAN</name>
<reference evidence="1" key="2">
    <citation type="submission" date="2025-08" db="UniProtKB">
        <authorList>
            <consortium name="Ensembl"/>
        </authorList>
    </citation>
    <scope>IDENTIFICATION</scope>
</reference>
<reference evidence="1 2" key="1">
    <citation type="submission" date="2012-03" db="EMBL/GenBank/DDBJ databases">
        <title>Whole Genome Assembly of Papio anubis.</title>
        <authorList>
            <person name="Liu Y.L."/>
            <person name="Abraham K.A."/>
            <person name="Akbar H.A."/>
            <person name="Ali S.A."/>
            <person name="Anosike U.A."/>
            <person name="Aqrawi P.A."/>
            <person name="Arias F.A."/>
            <person name="Attaway T.A."/>
            <person name="Awwad R.A."/>
            <person name="Babu C.B."/>
            <person name="Bandaranaike D.B."/>
            <person name="Battles P.B."/>
            <person name="Bell A.B."/>
            <person name="Beltran B.B."/>
            <person name="Berhane-Mersha D.B."/>
            <person name="Bess C.B."/>
            <person name="Bickham C.B."/>
            <person name="Bolden T.B."/>
            <person name="Carter K.C."/>
            <person name="Chau D.C."/>
            <person name="Chavez A.C."/>
            <person name="Clerc-Blankenburg K.C."/>
            <person name="Coyle M.C."/>
            <person name="Dao M.D."/>
            <person name="Davila M.L.D."/>
            <person name="Davy-Carroll L.D."/>
            <person name="Denson S.D."/>
            <person name="Dinh H.D."/>
            <person name="Fernandez S.F."/>
            <person name="Fernando P.F."/>
            <person name="Forbes L.F."/>
            <person name="Francis C.F."/>
            <person name="Francisco L.F."/>
            <person name="Fu Q.F."/>
            <person name="Garcia-Iii R.G."/>
            <person name="Garrett T.G."/>
            <person name="Gross S.G."/>
            <person name="Gubbala S.G."/>
            <person name="Hirani K.H."/>
            <person name="Hogues M.H."/>
            <person name="Hollins B.H."/>
            <person name="Jackson L.J."/>
            <person name="Javaid M.J."/>
            <person name="Jhangiani S.J."/>
            <person name="Johnson A.J."/>
            <person name="Johnson B.J."/>
            <person name="Jones J.J."/>
            <person name="Joshi V.J."/>
            <person name="Kalu J.K."/>
            <person name="Khan N.K."/>
            <person name="Korchina V.K."/>
            <person name="Kovar C.K."/>
            <person name="Lago L.L."/>
            <person name="Lara F.L."/>
            <person name="Le T.-K.L."/>
            <person name="Lee S.L."/>
            <person name="Legall-Iii F.L."/>
            <person name="Lemon S.L."/>
            <person name="Liu J.L."/>
            <person name="Liu Y.-S.L."/>
            <person name="Liyanage D.L."/>
            <person name="Lopez J.L."/>
            <person name="Lorensuhewa L.L."/>
            <person name="Mata R.M."/>
            <person name="Mathew T.M."/>
            <person name="Mercado C.M."/>
            <person name="Mercado I.M."/>
            <person name="Morales K.M."/>
            <person name="Morgan M.M."/>
            <person name="Munidasa M.M."/>
            <person name="Ngo D.N."/>
            <person name="Nguyen L.N."/>
            <person name="Nguyen T.N."/>
            <person name="Nguyen N.N."/>
            <person name="Obregon M.O."/>
            <person name="Okwuonu G.O."/>
            <person name="Ongeri F.O."/>
            <person name="Onwere C.O."/>
            <person name="Osifeso I.O."/>
            <person name="Parra A.P."/>
            <person name="Patil S.P."/>
            <person name="Perez A.P."/>
            <person name="Perez Y.P."/>
            <person name="Pham C.P."/>
            <person name="Pu L.-L.P."/>
            <person name="Puazo M.P."/>
            <person name="Quiroz J.Q."/>
            <person name="Rouhana J.R."/>
            <person name="Ruiz M.R."/>
            <person name="Ruiz S.-J.R."/>
            <person name="Saada N.S."/>
            <person name="Santibanez J.S."/>
            <person name="Scheel M.S."/>
            <person name="Schneider B.S."/>
            <person name="Simmons D.S."/>
            <person name="Sisson I.S."/>
            <person name="Tang L.-Y.T."/>
            <person name="Thornton R.T."/>
            <person name="Tisius J.T."/>
            <person name="Toledanes G.T."/>
            <person name="Trejos Z.T."/>
            <person name="Usmani K.U."/>
            <person name="Varghese R.V."/>
            <person name="Vattathil S.V."/>
            <person name="Vee V.V."/>
            <person name="Walker D.W."/>
            <person name="Weissenberger G.W."/>
            <person name="White C.W."/>
            <person name="Williams A.W."/>
            <person name="Woodworth J.W."/>
            <person name="Wright R.W."/>
            <person name="Zhu Y.Z."/>
            <person name="Han Y.H."/>
            <person name="Newsham I.N."/>
            <person name="Nazareth L.N."/>
            <person name="Worley K.W."/>
            <person name="Muzny D.M."/>
            <person name="Rogers J.R."/>
            <person name="Gibbs R.G."/>
        </authorList>
    </citation>
    <scope>NUCLEOTIDE SEQUENCE [LARGE SCALE GENOMIC DNA]</scope>
</reference>